<keyword evidence="3" id="KW-1185">Reference proteome</keyword>
<dbReference type="Gene3D" id="3.40.140.10">
    <property type="entry name" value="Cytidine Deaminase, domain 2"/>
    <property type="match status" value="1"/>
</dbReference>
<sequence>MTSGQRVTMLIYPADKEFIRNSTLNYPNIETGGDLFGLWQSESEVVVQLATGPGQNCHRTQTAFFQDKTYLSQVGGYLTTAKGLCNIGEWHSHHRLNLPEPSAGDRATVWRNMPGCGLKRFLLVIATITPTRQVNINGFMFTAPENGRSHGGMEHVQTRVLNGPNPFRKHDEVLSVLREGKEVAPSGQDALDDENDETPSIGSQKPRRGNSVLNVLKGKNSGKYKIKKPKKQKKQKNAKKNDSQLNEKPIKRKKKFPFSFGKKKDYKELPDNGATSGDFSQSDFQSDPPAPEVSTQSSNNIDAHYNGQTTQQPTPSHPQTNRTNAQRHASYV</sequence>
<feature type="region of interest" description="Disordered" evidence="1">
    <location>
        <begin position="181"/>
        <end position="332"/>
    </location>
</feature>
<dbReference type="Proteomes" id="UP001152795">
    <property type="component" value="Unassembled WGS sequence"/>
</dbReference>
<feature type="compositionally biased region" description="Low complexity" evidence="1">
    <location>
        <begin position="308"/>
        <end position="320"/>
    </location>
</feature>
<evidence type="ECO:0000313" key="3">
    <source>
        <dbReference type="Proteomes" id="UP001152795"/>
    </source>
</evidence>
<dbReference type="EMBL" id="CACRXK020015751">
    <property type="protein sequence ID" value="CAB4028828.1"/>
    <property type="molecule type" value="Genomic_DNA"/>
</dbReference>
<protein>
    <submittedName>
        <fullName evidence="2">Uncharacterized protein</fullName>
    </submittedName>
</protein>
<reference evidence="2" key="1">
    <citation type="submission" date="2020-04" db="EMBL/GenBank/DDBJ databases">
        <authorList>
            <person name="Alioto T."/>
            <person name="Alioto T."/>
            <person name="Gomez Garrido J."/>
        </authorList>
    </citation>
    <scope>NUCLEOTIDE SEQUENCE</scope>
    <source>
        <strain evidence="2">A484AB</strain>
    </source>
</reference>
<evidence type="ECO:0000256" key="1">
    <source>
        <dbReference type="SAM" id="MobiDB-lite"/>
    </source>
</evidence>
<dbReference type="OrthoDB" id="5988175at2759"/>
<proteinExistence type="predicted"/>
<feature type="compositionally biased region" description="Low complexity" evidence="1">
    <location>
        <begin position="278"/>
        <end position="287"/>
    </location>
</feature>
<feature type="compositionally biased region" description="Polar residues" evidence="1">
    <location>
        <begin position="321"/>
        <end position="332"/>
    </location>
</feature>
<organism evidence="2 3">
    <name type="scientific">Paramuricea clavata</name>
    <name type="common">Red gorgonian</name>
    <name type="synonym">Violescent sea-whip</name>
    <dbReference type="NCBI Taxonomy" id="317549"/>
    <lineage>
        <taxon>Eukaryota</taxon>
        <taxon>Metazoa</taxon>
        <taxon>Cnidaria</taxon>
        <taxon>Anthozoa</taxon>
        <taxon>Octocorallia</taxon>
        <taxon>Malacalcyonacea</taxon>
        <taxon>Plexauridae</taxon>
        <taxon>Paramuricea</taxon>
    </lineage>
</organism>
<evidence type="ECO:0000313" key="2">
    <source>
        <dbReference type="EMBL" id="CAB4028828.1"/>
    </source>
</evidence>
<name>A0A6S7JDK9_PARCT</name>
<accession>A0A6S7JDK9</accession>
<dbReference type="AlphaFoldDB" id="A0A6S7JDK9"/>
<feature type="compositionally biased region" description="Basic residues" evidence="1">
    <location>
        <begin position="220"/>
        <end position="238"/>
    </location>
</feature>
<gene>
    <name evidence="2" type="ORF">PACLA_8A046235</name>
</gene>
<comment type="caution">
    <text evidence="2">The sequence shown here is derived from an EMBL/GenBank/DDBJ whole genome shotgun (WGS) entry which is preliminary data.</text>
</comment>